<evidence type="ECO:0000313" key="2">
    <source>
        <dbReference type="Proteomes" id="UP000003460"/>
    </source>
</evidence>
<reference evidence="1" key="1">
    <citation type="submission" date="2009-09" db="EMBL/GenBank/DDBJ databases">
        <authorList>
            <person name="Weinstock G."/>
            <person name="Sodergren E."/>
            <person name="Clifton S."/>
            <person name="Fulton L."/>
            <person name="Fulton B."/>
            <person name="Courtney L."/>
            <person name="Fronick C."/>
            <person name="Harrison M."/>
            <person name="Strong C."/>
            <person name="Farmer C."/>
            <person name="Delahaunty K."/>
            <person name="Markovic C."/>
            <person name="Hall O."/>
            <person name="Minx P."/>
            <person name="Tomlinson C."/>
            <person name="Mitreva M."/>
            <person name="Nelson J."/>
            <person name="Hou S."/>
            <person name="Wollam A."/>
            <person name="Pepin K.H."/>
            <person name="Johnson M."/>
            <person name="Bhonagiri V."/>
            <person name="Nash W.E."/>
            <person name="Warren W."/>
            <person name="Chinwalla A."/>
            <person name="Mardis E.R."/>
            <person name="Wilson R.K."/>
        </authorList>
    </citation>
    <scope>NUCLEOTIDE SEQUENCE [LARGE SCALE GENOMIC DNA]</scope>
    <source>
        <strain evidence="1">ATCC 51259</strain>
    </source>
</reference>
<sequence>MIGKTFSYDRKNCLIRQFFFSYRKVLGFLNGLKIRRVLRCFGPVFCLPMLHLDFWLWMCRYVKSRIRLTLTQHCFKKTEKVCPF</sequence>
<gene>
    <name evidence="1" type="ORF">GCWU000325_02523</name>
</gene>
<dbReference type="AlphaFoldDB" id="C9LJV9"/>
<comment type="caution">
    <text evidence="1">The sequence shown here is derived from an EMBL/GenBank/DDBJ whole genome shotgun (WGS) entry which is preliminary data.</text>
</comment>
<dbReference type="EMBL" id="ACIJ02000028">
    <property type="protein sequence ID" value="EEX70481.1"/>
    <property type="molecule type" value="Genomic_DNA"/>
</dbReference>
<organism evidence="1 2">
    <name type="scientific">Alloprevotella tannerae ATCC 51259</name>
    <dbReference type="NCBI Taxonomy" id="626522"/>
    <lineage>
        <taxon>Bacteria</taxon>
        <taxon>Pseudomonadati</taxon>
        <taxon>Bacteroidota</taxon>
        <taxon>Bacteroidia</taxon>
        <taxon>Bacteroidales</taxon>
        <taxon>Prevotellaceae</taxon>
        <taxon>Alloprevotella</taxon>
    </lineage>
</organism>
<proteinExistence type="predicted"/>
<dbReference type="HOGENOM" id="CLU_2524780_0_0_10"/>
<dbReference type="Proteomes" id="UP000003460">
    <property type="component" value="Unassembled WGS sequence"/>
</dbReference>
<evidence type="ECO:0000313" key="1">
    <source>
        <dbReference type="EMBL" id="EEX70481.1"/>
    </source>
</evidence>
<accession>C9LJV9</accession>
<name>C9LJV9_9BACT</name>
<protein>
    <submittedName>
        <fullName evidence="1">Uncharacterized protein</fullName>
    </submittedName>
</protein>
<keyword evidence="2" id="KW-1185">Reference proteome</keyword>